<feature type="transmembrane region" description="Helical" evidence="1">
    <location>
        <begin position="30"/>
        <end position="53"/>
    </location>
</feature>
<organism evidence="2 3">
    <name type="scientific">Multifurca ochricompacta</name>
    <dbReference type="NCBI Taxonomy" id="376703"/>
    <lineage>
        <taxon>Eukaryota</taxon>
        <taxon>Fungi</taxon>
        <taxon>Dikarya</taxon>
        <taxon>Basidiomycota</taxon>
        <taxon>Agaricomycotina</taxon>
        <taxon>Agaricomycetes</taxon>
        <taxon>Russulales</taxon>
        <taxon>Russulaceae</taxon>
        <taxon>Multifurca</taxon>
    </lineage>
</organism>
<feature type="transmembrane region" description="Helical" evidence="1">
    <location>
        <begin position="59"/>
        <end position="81"/>
    </location>
</feature>
<keyword evidence="3" id="KW-1185">Reference proteome</keyword>
<keyword evidence="1" id="KW-0472">Membrane</keyword>
<dbReference type="EMBL" id="WTXG01000165">
    <property type="protein sequence ID" value="KAI0291323.1"/>
    <property type="molecule type" value="Genomic_DNA"/>
</dbReference>
<accession>A0AAD4LXA1</accession>
<proteinExistence type="predicted"/>
<evidence type="ECO:0000313" key="3">
    <source>
        <dbReference type="Proteomes" id="UP001203297"/>
    </source>
</evidence>
<name>A0AAD4LXA1_9AGAM</name>
<evidence type="ECO:0000256" key="1">
    <source>
        <dbReference type="SAM" id="Phobius"/>
    </source>
</evidence>
<dbReference type="Proteomes" id="UP001203297">
    <property type="component" value="Unassembled WGS sequence"/>
</dbReference>
<reference evidence="2" key="1">
    <citation type="journal article" date="2022" name="New Phytol.">
        <title>Evolutionary transition to the ectomycorrhizal habit in the genomes of a hyperdiverse lineage of mushroom-forming fungi.</title>
        <authorList>
            <person name="Looney B."/>
            <person name="Miyauchi S."/>
            <person name="Morin E."/>
            <person name="Drula E."/>
            <person name="Courty P.E."/>
            <person name="Kohler A."/>
            <person name="Kuo A."/>
            <person name="LaButti K."/>
            <person name="Pangilinan J."/>
            <person name="Lipzen A."/>
            <person name="Riley R."/>
            <person name="Andreopoulos W."/>
            <person name="He G."/>
            <person name="Johnson J."/>
            <person name="Nolan M."/>
            <person name="Tritt A."/>
            <person name="Barry K.W."/>
            <person name="Grigoriev I.V."/>
            <person name="Nagy L.G."/>
            <person name="Hibbett D."/>
            <person name="Henrissat B."/>
            <person name="Matheny P.B."/>
            <person name="Labbe J."/>
            <person name="Martin F.M."/>
        </authorList>
    </citation>
    <scope>NUCLEOTIDE SEQUENCE</scope>
    <source>
        <strain evidence="2">BPL690</strain>
    </source>
</reference>
<evidence type="ECO:0000313" key="2">
    <source>
        <dbReference type="EMBL" id="KAI0291323.1"/>
    </source>
</evidence>
<keyword evidence="1" id="KW-1133">Transmembrane helix</keyword>
<dbReference type="AlphaFoldDB" id="A0AAD4LXA1"/>
<comment type="caution">
    <text evidence="2">The sequence shown here is derived from an EMBL/GenBank/DDBJ whole genome shotgun (WGS) entry which is preliminary data.</text>
</comment>
<gene>
    <name evidence="2" type="ORF">B0F90DRAFT_385062</name>
</gene>
<keyword evidence="1" id="KW-0812">Transmembrane</keyword>
<sequence length="198" mass="22236">MQGASFKFHLISYIILSFLRPAARPFPTINFLIFFTLYRLFHILTVACTLPALHHLQDLVLTLLVSFHLTKFTIYGFLLLYHSFQNLDSEQVYKGIYTACSRANNQKSSFYLSLSLFVCKRTVIEQGARSIGTIGTVISNIQHDPTLIDFIASRGLSSLLFSGYCSPCSSGNRLCFALTADRLRTTSFSTAHCTPKRG</sequence>
<protein>
    <submittedName>
        <fullName evidence="2">Uncharacterized protein</fullName>
    </submittedName>
</protein>